<name>A0ABQ9BLP9_9ROSI</name>
<dbReference type="EMBL" id="JAPFFI010000007">
    <property type="protein sequence ID" value="KAJ6388078.1"/>
    <property type="molecule type" value="Genomic_DNA"/>
</dbReference>
<dbReference type="Proteomes" id="UP001141253">
    <property type="component" value="Chromosome 3"/>
</dbReference>
<reference evidence="1" key="1">
    <citation type="submission" date="2022-10" db="EMBL/GenBank/DDBJ databases">
        <authorList>
            <person name="Hyden B.L."/>
            <person name="Feng K."/>
            <person name="Yates T."/>
            <person name="Jawdy S."/>
            <person name="Smart L.B."/>
            <person name="Muchero W."/>
        </authorList>
    </citation>
    <scope>NUCLEOTIDE SEQUENCE</scope>
    <source>
        <tissue evidence="1">Shoot tip</tissue>
    </source>
</reference>
<dbReference type="PANTHER" id="PTHR48049:SF138">
    <property type="entry name" value="UDP-GLYCOSYLTRANSFERASE 91C1"/>
    <property type="match status" value="1"/>
</dbReference>
<organism evidence="1 2">
    <name type="scientific">Salix suchowensis</name>
    <dbReference type="NCBI Taxonomy" id="1278906"/>
    <lineage>
        <taxon>Eukaryota</taxon>
        <taxon>Viridiplantae</taxon>
        <taxon>Streptophyta</taxon>
        <taxon>Embryophyta</taxon>
        <taxon>Tracheophyta</taxon>
        <taxon>Spermatophyta</taxon>
        <taxon>Magnoliopsida</taxon>
        <taxon>eudicotyledons</taxon>
        <taxon>Gunneridae</taxon>
        <taxon>Pentapetalae</taxon>
        <taxon>rosids</taxon>
        <taxon>fabids</taxon>
        <taxon>Malpighiales</taxon>
        <taxon>Salicaceae</taxon>
        <taxon>Saliceae</taxon>
        <taxon>Salix</taxon>
    </lineage>
</organism>
<dbReference type="Gene3D" id="3.40.50.2000">
    <property type="entry name" value="Glycogen Phosphorylase B"/>
    <property type="match status" value="2"/>
</dbReference>
<reference evidence="1" key="2">
    <citation type="journal article" date="2023" name="Int. J. Mol. Sci.">
        <title>De Novo Assembly and Annotation of 11 Diverse Shrub Willow (Salix) Genomes Reveals Novel Gene Organization in Sex-Linked Regions.</title>
        <authorList>
            <person name="Hyden B."/>
            <person name="Feng K."/>
            <person name="Yates T.B."/>
            <person name="Jawdy S."/>
            <person name="Cereghino C."/>
            <person name="Smart L.B."/>
            <person name="Muchero W."/>
        </authorList>
    </citation>
    <scope>NUCLEOTIDE SEQUENCE</scope>
    <source>
        <tissue evidence="1">Shoot tip</tissue>
    </source>
</reference>
<sequence length="463" mass="51582">MDRKSAKIICLQGYYRCSHYGDGTSQEWSIETTKITDQKKNTLSGCRALVGMAHIDGSCCYKEKQVVAPPSICFSDKLSISPSSSESRLCVSMSAKFWILSLKLRAMCKYGDDEVVEFHGRRQQPASSNVSMASHGTSHTVSPTLQALESSTDVPYTKQQLLKKAFDLLEPPLTTFLESSKPDWIFYDYASHWLPSVAARLGISCAFFSLFTAASLSYIGPPSVLMNIGDPRSKAEDFTVVPKWIPFESDLVFRLHEVTKYVEKTDEDGTGPSDSIRFGFAAGESDVVIIRSSPEFEPEWFNLLSDQLWGSIKEWLDKQKTNSVVYVALGTEASLSAEELKELALAKSPGSTKNALDMLPDGFQERVKNRGIVHGGWAPQGLNSRLLHGKKLGLEIPREEEDGSFTWSSVAELMRTAMVDDSGESLRNRAREIRSMFGDVDRNNCYVARLVNYLVENKKARVL</sequence>
<keyword evidence="2" id="KW-1185">Reference proteome</keyword>
<dbReference type="SUPFAM" id="SSF53756">
    <property type="entry name" value="UDP-Glycosyltransferase/glycogen phosphorylase"/>
    <property type="match status" value="1"/>
</dbReference>
<proteinExistence type="predicted"/>
<dbReference type="InterPro" id="IPR050481">
    <property type="entry name" value="UDP-glycosyltransf_plant"/>
</dbReference>
<dbReference type="PANTHER" id="PTHR48049">
    <property type="entry name" value="GLYCOSYLTRANSFERASE"/>
    <property type="match status" value="1"/>
</dbReference>
<comment type="caution">
    <text evidence="1">The sequence shown here is derived from an EMBL/GenBank/DDBJ whole genome shotgun (WGS) entry which is preliminary data.</text>
</comment>
<evidence type="ECO:0000313" key="2">
    <source>
        <dbReference type="Proteomes" id="UP001141253"/>
    </source>
</evidence>
<gene>
    <name evidence="1" type="ORF">OIU77_026612</name>
</gene>
<evidence type="ECO:0000313" key="1">
    <source>
        <dbReference type="EMBL" id="KAJ6388078.1"/>
    </source>
</evidence>
<protein>
    <submittedName>
        <fullName evidence="1">Uncharacterized protein</fullName>
    </submittedName>
</protein>
<accession>A0ABQ9BLP9</accession>